<organism evidence="5 6">
    <name type="scientific">Agromyces cerinus subsp. cerinus</name>
    <dbReference type="NCBI Taxonomy" id="232089"/>
    <lineage>
        <taxon>Bacteria</taxon>
        <taxon>Bacillati</taxon>
        <taxon>Actinomycetota</taxon>
        <taxon>Actinomycetes</taxon>
        <taxon>Micrococcales</taxon>
        <taxon>Microbacteriaceae</taxon>
        <taxon>Agromyces</taxon>
    </lineage>
</organism>
<keyword evidence="1" id="KW-0175">Coiled coil</keyword>
<evidence type="ECO:0000313" key="6">
    <source>
        <dbReference type="Proteomes" id="UP000184699"/>
    </source>
</evidence>
<evidence type="ECO:0000256" key="3">
    <source>
        <dbReference type="SAM" id="Phobius"/>
    </source>
</evidence>
<dbReference type="Pfam" id="PF04536">
    <property type="entry name" value="TPM_phosphatase"/>
    <property type="match status" value="1"/>
</dbReference>
<feature type="compositionally biased region" description="Low complexity" evidence="2">
    <location>
        <begin position="667"/>
        <end position="679"/>
    </location>
</feature>
<gene>
    <name evidence="5" type="ORF">SAMN05443544_3165</name>
</gene>
<feature type="domain" description="TPM" evidence="4">
    <location>
        <begin position="63"/>
        <end position="180"/>
    </location>
</feature>
<feature type="coiled-coil region" evidence="1">
    <location>
        <begin position="504"/>
        <end position="531"/>
    </location>
</feature>
<evidence type="ECO:0000313" key="5">
    <source>
        <dbReference type="EMBL" id="SIO18865.1"/>
    </source>
</evidence>
<evidence type="ECO:0000259" key="4">
    <source>
        <dbReference type="Pfam" id="PF04536"/>
    </source>
</evidence>
<dbReference type="AlphaFoldDB" id="A0A1N6HGY0"/>
<dbReference type="STRING" id="232089.SAMN05443544_3165"/>
<keyword evidence="3" id="KW-1133">Transmembrane helix</keyword>
<dbReference type="EMBL" id="FSRJ01000004">
    <property type="protein sequence ID" value="SIO18865.1"/>
    <property type="molecule type" value="Genomic_DNA"/>
</dbReference>
<feature type="region of interest" description="Disordered" evidence="2">
    <location>
        <begin position="659"/>
        <end position="689"/>
    </location>
</feature>
<keyword evidence="3" id="KW-0812">Transmembrane</keyword>
<feature type="transmembrane region" description="Helical" evidence="3">
    <location>
        <begin position="30"/>
        <end position="52"/>
    </location>
</feature>
<keyword evidence="6" id="KW-1185">Reference proteome</keyword>
<proteinExistence type="predicted"/>
<sequence>MDEAQRLAIDSGSSVRTGERHWCMRAVRNWSATLAIVAGVVVGTGATGLAWAEDPVSFTSSPVVDTAGVLGGETDDVVAALDAAADRSGRQLFVAYVDEFTNPASAAEWADETAIANNLGSEDYLLAVAVDGRAYYLSAASDASISPDELDRISLEVIEPNLRDEDWAGAAIAGANAIADGSAGGGNGSGWGFVWFIVIAAVIVVIIAIVLARRKKKRATGGGEGGAGQVPLPSIEELRRQAGSALVQIDDAVKTSEEELGFAVASYGEASTESFRAALDAAKAKVAQAFGLQQQLDDATPDTDEQRREWYGGIIRLTGEADAMLDEQAEQFDELRALERDAPAQLSRVQEEATAAEATIAPAEQRLAALGAQYAASATAPVADNLAQARSRIGFAREALAAASTDVAAGDAAQAAVGIRAAEEAVDQTTLLTAAVERLAADLTAADAAVAAGVDELDRDVATARGLQNAEAAALADRVASESAALRAAIAAPGRDPIALQAKLEQVDAEIDAAIQSVRDAAEQAARVQAQLSRSLTTAQSQVRAAEDYLVARRGAIGAEARTRLAEAGRLLVEAQGAATTDPGAALASAQRAERLAAEAMSLAQRDVGGFGGMGGYGGTAGGASGGGGDVLGAVLGGILINSVLGGGGGGYGGGRSSGGFGGGRSSGRSAGSFGGSATRSRRGSGGRF</sequence>
<keyword evidence="3" id="KW-0472">Membrane</keyword>
<feature type="compositionally biased region" description="Basic residues" evidence="2">
    <location>
        <begin position="680"/>
        <end position="689"/>
    </location>
</feature>
<name>A0A1N6HGY0_9MICO</name>
<reference evidence="6" key="1">
    <citation type="submission" date="2016-11" db="EMBL/GenBank/DDBJ databases">
        <authorList>
            <person name="Varghese N."/>
            <person name="Submissions S."/>
        </authorList>
    </citation>
    <scope>NUCLEOTIDE SEQUENCE [LARGE SCALE GENOMIC DNA]</scope>
    <source>
        <strain evidence="6">DSM 8595</strain>
    </source>
</reference>
<protein>
    <submittedName>
        <fullName evidence="5">TLP18.3, Psb32 and MOLO-1 founding protein of phosphatase</fullName>
    </submittedName>
</protein>
<accession>A0A1N6HGY0</accession>
<evidence type="ECO:0000256" key="1">
    <source>
        <dbReference type="SAM" id="Coils"/>
    </source>
</evidence>
<dbReference type="InterPro" id="IPR007621">
    <property type="entry name" value="TPM_dom"/>
</dbReference>
<evidence type="ECO:0000256" key="2">
    <source>
        <dbReference type="SAM" id="MobiDB-lite"/>
    </source>
</evidence>
<feature type="transmembrane region" description="Helical" evidence="3">
    <location>
        <begin position="193"/>
        <end position="212"/>
    </location>
</feature>
<dbReference type="Gene3D" id="3.10.310.50">
    <property type="match status" value="1"/>
</dbReference>
<dbReference type="Proteomes" id="UP000184699">
    <property type="component" value="Unassembled WGS sequence"/>
</dbReference>